<dbReference type="EMBL" id="QBLH01000326">
    <property type="protein sequence ID" value="TGZ56581.1"/>
    <property type="molecule type" value="Genomic_DNA"/>
</dbReference>
<accession>A0A4S2L204</accession>
<organism evidence="1 2">
    <name type="scientific">Temnothorax longispinosus</name>
    <dbReference type="NCBI Taxonomy" id="300112"/>
    <lineage>
        <taxon>Eukaryota</taxon>
        <taxon>Metazoa</taxon>
        <taxon>Ecdysozoa</taxon>
        <taxon>Arthropoda</taxon>
        <taxon>Hexapoda</taxon>
        <taxon>Insecta</taxon>
        <taxon>Pterygota</taxon>
        <taxon>Neoptera</taxon>
        <taxon>Endopterygota</taxon>
        <taxon>Hymenoptera</taxon>
        <taxon>Apocrita</taxon>
        <taxon>Aculeata</taxon>
        <taxon>Formicoidea</taxon>
        <taxon>Formicidae</taxon>
        <taxon>Myrmicinae</taxon>
        <taxon>Temnothorax</taxon>
    </lineage>
</organism>
<dbReference type="AlphaFoldDB" id="A0A4S2L204"/>
<evidence type="ECO:0000313" key="2">
    <source>
        <dbReference type="Proteomes" id="UP000310200"/>
    </source>
</evidence>
<comment type="caution">
    <text evidence="1">The sequence shown here is derived from an EMBL/GenBank/DDBJ whole genome shotgun (WGS) entry which is preliminary data.</text>
</comment>
<gene>
    <name evidence="1" type="ORF">DBV15_06344</name>
</gene>
<name>A0A4S2L204_9HYME</name>
<reference evidence="1 2" key="1">
    <citation type="journal article" date="2019" name="Philos. Trans. R. Soc. Lond., B, Biol. Sci.">
        <title>Ant behaviour and brain gene expression of defending hosts depend on the ecological success of the intruding social parasite.</title>
        <authorList>
            <person name="Kaur R."/>
            <person name="Stoldt M."/>
            <person name="Jongepier E."/>
            <person name="Feldmeyer B."/>
            <person name="Menzel F."/>
            <person name="Bornberg-Bauer E."/>
            <person name="Foitzik S."/>
        </authorList>
    </citation>
    <scope>NUCLEOTIDE SEQUENCE [LARGE SCALE GENOMIC DNA]</scope>
    <source>
        <tissue evidence="1">Whole body</tissue>
    </source>
</reference>
<proteinExistence type="predicted"/>
<dbReference type="Proteomes" id="UP000310200">
    <property type="component" value="Unassembled WGS sequence"/>
</dbReference>
<evidence type="ECO:0000313" key="1">
    <source>
        <dbReference type="EMBL" id="TGZ56581.1"/>
    </source>
</evidence>
<sequence length="79" mass="9100">RQRRADERVASRRAALHCISHRFAQGRRVQHCELCILHTATRGAKRTRADRLAYVRALSELGHSRCIVTHRDALYVQAP</sequence>
<feature type="non-terminal residue" evidence="1">
    <location>
        <position position="1"/>
    </location>
</feature>
<keyword evidence="2" id="KW-1185">Reference proteome</keyword>
<protein>
    <submittedName>
        <fullName evidence="1">Uncharacterized protein</fullName>
    </submittedName>
</protein>